<organism evidence="1 2">
    <name type="scientific">Nibribacter koreensis</name>
    <dbReference type="NCBI Taxonomy" id="1084519"/>
    <lineage>
        <taxon>Bacteria</taxon>
        <taxon>Pseudomonadati</taxon>
        <taxon>Bacteroidota</taxon>
        <taxon>Cytophagia</taxon>
        <taxon>Cytophagales</taxon>
        <taxon>Hymenobacteraceae</taxon>
        <taxon>Nibribacter</taxon>
    </lineage>
</organism>
<dbReference type="Proteomes" id="UP001501844">
    <property type="component" value="Unassembled WGS sequence"/>
</dbReference>
<protein>
    <submittedName>
        <fullName evidence="1">Uncharacterized protein</fullName>
    </submittedName>
</protein>
<accession>A0ABP8FCH2</accession>
<keyword evidence="2" id="KW-1185">Reference proteome</keyword>
<proteinExistence type="predicted"/>
<dbReference type="RefSeq" id="WP_345163239.1">
    <property type="nucleotide sequence ID" value="NZ_BAABGX010000001.1"/>
</dbReference>
<evidence type="ECO:0000313" key="1">
    <source>
        <dbReference type="EMBL" id="GAA4300515.1"/>
    </source>
</evidence>
<evidence type="ECO:0000313" key="2">
    <source>
        <dbReference type="Proteomes" id="UP001501844"/>
    </source>
</evidence>
<name>A0ABP8FCH2_9BACT</name>
<gene>
    <name evidence="1" type="ORF">GCM10023183_10790</name>
</gene>
<dbReference type="EMBL" id="BAABGX010000001">
    <property type="protein sequence ID" value="GAA4300515.1"/>
    <property type="molecule type" value="Genomic_DNA"/>
</dbReference>
<comment type="caution">
    <text evidence="1">The sequence shown here is derived from an EMBL/GenBank/DDBJ whole genome shotgun (WGS) entry which is preliminary data.</text>
</comment>
<reference evidence="2" key="1">
    <citation type="journal article" date="2019" name="Int. J. Syst. Evol. Microbiol.">
        <title>The Global Catalogue of Microorganisms (GCM) 10K type strain sequencing project: providing services to taxonomists for standard genome sequencing and annotation.</title>
        <authorList>
            <consortium name="The Broad Institute Genomics Platform"/>
            <consortium name="The Broad Institute Genome Sequencing Center for Infectious Disease"/>
            <person name="Wu L."/>
            <person name="Ma J."/>
        </authorList>
    </citation>
    <scope>NUCLEOTIDE SEQUENCE [LARGE SCALE GENOMIC DNA]</scope>
    <source>
        <strain evidence="2">JCM 17917</strain>
    </source>
</reference>
<sequence>MSRAILFYQDDTIIAEHEPEKRFMKVTWLKHPSSAQFRVAAKLIVHFVMEQRIQYLLSDSRKVQYLDISDQNFLLREIYAAMPKDRTLFISYILNQASYNLMDIYRIGELVQADESLNKHLKTNIFLDEAAAHYWLLGSEA</sequence>